<dbReference type="PANTHER" id="PTHR42648:SF28">
    <property type="entry name" value="TRANSPOSON-ENCODED PROTEIN WITH RIBONUCLEASE H-LIKE AND RETROVIRUS ZINC FINGER-LIKE DOMAINS"/>
    <property type="match status" value="1"/>
</dbReference>
<dbReference type="PROSITE" id="PS50994">
    <property type="entry name" value="INTEGRASE"/>
    <property type="match status" value="1"/>
</dbReference>
<accession>A0A8J5YJ43</accession>
<evidence type="ECO:0000259" key="2">
    <source>
        <dbReference type="PROSITE" id="PS50994"/>
    </source>
</evidence>
<dbReference type="InterPro" id="IPR036875">
    <property type="entry name" value="Znf_CCHC_sf"/>
</dbReference>
<dbReference type="InterPro" id="IPR001584">
    <property type="entry name" value="Integrase_cat-core"/>
</dbReference>
<feature type="compositionally biased region" description="Basic and acidic residues" evidence="1">
    <location>
        <begin position="138"/>
        <end position="148"/>
    </location>
</feature>
<dbReference type="OrthoDB" id="1935865at2759"/>
<dbReference type="GO" id="GO:0008233">
    <property type="term" value="F:peptidase activity"/>
    <property type="evidence" value="ECO:0007669"/>
    <property type="project" value="UniProtKB-KW"/>
</dbReference>
<evidence type="ECO:0000256" key="1">
    <source>
        <dbReference type="SAM" id="MobiDB-lite"/>
    </source>
</evidence>
<dbReference type="PANTHER" id="PTHR42648">
    <property type="entry name" value="TRANSPOSASE, PUTATIVE-RELATED"/>
    <property type="match status" value="1"/>
</dbReference>
<feature type="compositionally biased region" description="Basic residues" evidence="1">
    <location>
        <begin position="156"/>
        <end position="172"/>
    </location>
</feature>
<dbReference type="SUPFAM" id="SSF53098">
    <property type="entry name" value="Ribonuclease H-like"/>
    <property type="match status" value="1"/>
</dbReference>
<gene>
    <name evidence="3" type="ORF">CXB51_024911</name>
</gene>
<dbReference type="SUPFAM" id="SSF57756">
    <property type="entry name" value="Retrovirus zinc finger-like domains"/>
    <property type="match status" value="1"/>
</dbReference>
<comment type="caution">
    <text evidence="3">The sequence shown here is derived from an EMBL/GenBank/DDBJ whole genome shotgun (WGS) entry which is preliminary data.</text>
</comment>
<keyword evidence="4" id="KW-1185">Reference proteome</keyword>
<feature type="domain" description="Integrase catalytic" evidence="2">
    <location>
        <begin position="329"/>
        <end position="486"/>
    </location>
</feature>
<organism evidence="3 4">
    <name type="scientific">Gossypium anomalum</name>
    <dbReference type="NCBI Taxonomy" id="47600"/>
    <lineage>
        <taxon>Eukaryota</taxon>
        <taxon>Viridiplantae</taxon>
        <taxon>Streptophyta</taxon>
        <taxon>Embryophyta</taxon>
        <taxon>Tracheophyta</taxon>
        <taxon>Spermatophyta</taxon>
        <taxon>Magnoliopsida</taxon>
        <taxon>eudicotyledons</taxon>
        <taxon>Gunneridae</taxon>
        <taxon>Pentapetalae</taxon>
        <taxon>rosids</taxon>
        <taxon>malvids</taxon>
        <taxon>Malvales</taxon>
        <taxon>Malvaceae</taxon>
        <taxon>Malvoideae</taxon>
        <taxon>Gossypium</taxon>
    </lineage>
</organism>
<dbReference type="AlphaFoldDB" id="A0A8J5YJ43"/>
<dbReference type="Gene3D" id="3.30.420.10">
    <property type="entry name" value="Ribonuclease H-like superfamily/Ribonuclease H"/>
    <property type="match status" value="1"/>
</dbReference>
<name>A0A8J5YJ43_9ROSI</name>
<dbReference type="Proteomes" id="UP000701853">
    <property type="component" value="Chromosome 10"/>
</dbReference>
<sequence length="500" mass="56796">MTLFTYTVLLTNIVVGIEEKNGRGSSSAMTTVTNAKIEVEKFDGTNNFGMWQCEIMDVLCQQELDIALEEKLDKMDDKEWAEINRQACVPTDFRSLHLLLLNSLPDEYDHLTTTLLYGKDKITFDAVYSALHRFETQKKDKRDHRDTTAEALTARNRSHNNKPSRRGKSKGRPAKDGCAFCREKGHWKKKCPKLQKGKAISDACVAEHDEESDFSLIGMAMTCHTDEWILDSGCTYHMCPNKDWFSSLKELEGGVVFMGNDSACKTMSVVSTKDADLEATRLWHMRLGHAGEKALQTLAKQGLLKGVNSCKLEFCEHCVLGKQTRVKFGSTIHNTKGILDYVHSDVWGPTKVASLGGLHYFVTFVDDYSRKVWVYLMKRKSEVLGAFLKWKKMVETLTSRKVKRLRSDNETEYKNDPFLQDAPQQNGVTKRINRTILEKVRCMLSNARLGKKFWAEAVTYACRLINRLPSAAINGKTPMEMWTDKFATDYDSLHVFGSTA</sequence>
<protein>
    <recommendedName>
        <fullName evidence="2">Integrase catalytic domain-containing protein</fullName>
    </recommendedName>
</protein>
<proteinExistence type="predicted"/>
<evidence type="ECO:0000313" key="3">
    <source>
        <dbReference type="EMBL" id="KAG8480135.1"/>
    </source>
</evidence>
<dbReference type="InterPro" id="IPR025724">
    <property type="entry name" value="GAG-pre-integrase_dom"/>
</dbReference>
<dbReference type="GO" id="GO:0006508">
    <property type="term" value="P:proteolysis"/>
    <property type="evidence" value="ECO:0007669"/>
    <property type="project" value="UniProtKB-KW"/>
</dbReference>
<dbReference type="InterPro" id="IPR012337">
    <property type="entry name" value="RNaseH-like_sf"/>
</dbReference>
<dbReference type="Gene3D" id="4.10.60.10">
    <property type="entry name" value="Zinc finger, CCHC-type"/>
    <property type="match status" value="1"/>
</dbReference>
<dbReference type="EMBL" id="JAHUZN010000010">
    <property type="protein sequence ID" value="KAG8480135.1"/>
    <property type="molecule type" value="Genomic_DNA"/>
</dbReference>
<dbReference type="InterPro" id="IPR039537">
    <property type="entry name" value="Retrotran_Ty1/copia-like"/>
</dbReference>
<feature type="region of interest" description="Disordered" evidence="1">
    <location>
        <begin position="138"/>
        <end position="175"/>
    </location>
</feature>
<reference evidence="3 4" key="1">
    <citation type="journal article" date="2021" name="bioRxiv">
        <title>The Gossypium anomalum genome as a resource for cotton improvement and evolutionary analysis of hybrid incompatibility.</title>
        <authorList>
            <person name="Grover C.E."/>
            <person name="Yuan D."/>
            <person name="Arick M.A."/>
            <person name="Miller E.R."/>
            <person name="Hu G."/>
            <person name="Peterson D.G."/>
            <person name="Wendel J.F."/>
            <person name="Udall J.A."/>
        </authorList>
    </citation>
    <scope>NUCLEOTIDE SEQUENCE [LARGE SCALE GENOMIC DNA]</scope>
    <source>
        <strain evidence="3">JFW-Udall</strain>
        <tissue evidence="3">Leaf</tissue>
    </source>
</reference>
<evidence type="ECO:0000313" key="4">
    <source>
        <dbReference type="Proteomes" id="UP000701853"/>
    </source>
</evidence>
<dbReference type="GO" id="GO:0003676">
    <property type="term" value="F:nucleic acid binding"/>
    <property type="evidence" value="ECO:0007669"/>
    <property type="project" value="InterPro"/>
</dbReference>
<dbReference type="GO" id="GO:0008270">
    <property type="term" value="F:zinc ion binding"/>
    <property type="evidence" value="ECO:0007669"/>
    <property type="project" value="InterPro"/>
</dbReference>
<dbReference type="Pfam" id="PF13976">
    <property type="entry name" value="gag_pre-integrs"/>
    <property type="match status" value="1"/>
</dbReference>
<dbReference type="InterPro" id="IPR036397">
    <property type="entry name" value="RNaseH_sf"/>
</dbReference>
<dbReference type="GO" id="GO:0015074">
    <property type="term" value="P:DNA integration"/>
    <property type="evidence" value="ECO:0007669"/>
    <property type="project" value="InterPro"/>
</dbReference>